<dbReference type="InterPro" id="IPR025975">
    <property type="entry name" value="Polysacc_lyase"/>
</dbReference>
<dbReference type="EMBL" id="JASVWF010000010">
    <property type="protein sequence ID" value="MDL5160215.1"/>
    <property type="molecule type" value="Genomic_DNA"/>
</dbReference>
<feature type="transmembrane region" description="Helical" evidence="5">
    <location>
        <begin position="126"/>
        <end position="149"/>
    </location>
</feature>
<dbReference type="SUPFAM" id="SSF53474">
    <property type="entry name" value="alpha/beta-Hydrolases"/>
    <property type="match status" value="1"/>
</dbReference>
<feature type="compositionally biased region" description="Low complexity" evidence="4">
    <location>
        <begin position="847"/>
        <end position="899"/>
    </location>
</feature>
<evidence type="ECO:0000313" key="6">
    <source>
        <dbReference type="EMBL" id="MDL5160215.1"/>
    </source>
</evidence>
<feature type="compositionally biased region" description="Gly residues" evidence="4">
    <location>
        <begin position="834"/>
        <end position="846"/>
    </location>
</feature>
<feature type="region of interest" description="Disordered" evidence="4">
    <location>
        <begin position="454"/>
        <end position="626"/>
    </location>
</feature>
<dbReference type="Pfam" id="PF01670">
    <property type="entry name" value="Glyco_hydro_12"/>
    <property type="match status" value="1"/>
</dbReference>
<reference evidence="6 7" key="1">
    <citation type="submission" date="2023-06" db="EMBL/GenBank/DDBJ databases">
        <title>Actinomycetospora Odt1-22.</title>
        <authorList>
            <person name="Supong K."/>
        </authorList>
    </citation>
    <scope>NUCLEOTIDE SEQUENCE [LARGE SCALE GENOMIC DNA]</scope>
    <source>
        <strain evidence="6 7">Odt1-22</strain>
    </source>
</reference>
<comment type="similarity">
    <text evidence="1 3">Belongs to the glycosyl hydrolase 12 (cellulase H) family.</text>
</comment>
<keyword evidence="5" id="KW-0812">Transmembrane</keyword>
<feature type="region of interest" description="Disordered" evidence="4">
    <location>
        <begin position="370"/>
        <end position="404"/>
    </location>
</feature>
<proteinExistence type="inferred from homology"/>
<protein>
    <submittedName>
        <fullName evidence="6">Cutinase family protein</fullName>
    </submittedName>
</protein>
<evidence type="ECO:0000256" key="1">
    <source>
        <dbReference type="ARBA" id="ARBA00005519"/>
    </source>
</evidence>
<evidence type="ECO:0000256" key="2">
    <source>
        <dbReference type="ARBA" id="ARBA00022801"/>
    </source>
</evidence>
<dbReference type="Gene3D" id="2.60.120.200">
    <property type="match status" value="1"/>
</dbReference>
<sequence length="1134" mass="110814">MGAADVRLEVVRAPGGVTVLADGRPLPVPPGADPREIALAAARRHAARRGRTLAVELVDGGSTGLLEIDPFPTAGAPAPEPAREEAVRSETPLAPPPRVAVIERASAWRRPEPVAAPPRRRPVSSLVAAALVAVAVLVGAVGTGVATLASSQALPDSCRPVTLYAVGGAGGSSDVLTAVTDPLAQQFGEKVSVVTVPPPATGGAYAAAESAAVGALSDAIGDHVEGCPTGAIMLFGYSAGAQVAGDLASRIGTGLEPRIPANLVQAVGLFGDPARSPATRVVPEGATGQGVLPPRAVEFGALDARTIQICAPGDPVCDAPTTGAAPSLEQALGSPVHATYTQLAVAQGTTAPAWAADSLGKVVAAVPTDAGPARPDSAPGTTTTGAGAAASTTTGAGAATSTTGAGAAVTTGPGAGAAVTTGAGAGAATGTGSGTAATTGSGAGVATGSGAAVTTGPGAATGTGSGAATRDPATGYSDEPGGSSAEGTGTGGPAATTAPGSGSATGGAGVTTAPGSGSSSGSGGTRSTADPTRSSEGGVAPTTAPGSTGSRGTGGSASDVTPTRESGSSSSGVTTTRAPGSSGTGASRTSSSPTGEREGSADRSSSPTTTSPATTGAAEDEGSSGTVTKAAWSLTDGLEGFKSTPWNNQNATDPSGSESPNVPGRQAVRFEMPGGGKRTEAEPDVPEFQEGETKFVGYSGFFDQGFPTDTGTWQLIMQFKQPGTGSPPLAVEVGNGQLRLANNGGNQKDFCPVGPGAFSFQLGITFGGSIDAYCNGQQTLAGYRTPESNVKGSAYLKTGIYRDESIGQDSTLFLNDLKIGDDLAAVSGLAGADGGSGGSTAAGGAGSSSAERTTDAAAADATSDDGGATGRTTAPAAPTSSGSATTQPGTTRPATTGRTAEARAETASVRGAQVCDKFGSTEIAGGAFMVQNNEWGAADGQCITATTQGFTVDSGDHSKDDAPASYPSIMSGCWMGTCTEGTTLPRRISELGPISSSIAGEIPAGTKSNLAYDIWADSTPKQNGHNDALELMIWLKETGGIKPIGQQAGTATLGGATWDVWKGTNGGVNVISYVRQGYVDAADDLPITDFVDDAVAQGSVSADAFVTNIQAGFEPWTGGPGMALTRFDVDYGTG</sequence>
<dbReference type="PANTHER" id="PTHR34002">
    <property type="entry name" value="BLR1656 PROTEIN"/>
    <property type="match status" value="1"/>
</dbReference>
<feature type="compositionally biased region" description="Low complexity" evidence="4">
    <location>
        <begin position="377"/>
        <end position="404"/>
    </location>
</feature>
<accession>A0ABT7MHR7</accession>
<keyword evidence="3" id="KW-0326">Glycosidase</keyword>
<gene>
    <name evidence="6" type="ORF">QRT03_29890</name>
</gene>
<dbReference type="InterPro" id="IPR013320">
    <property type="entry name" value="ConA-like_dom_sf"/>
</dbReference>
<dbReference type="InterPro" id="IPR000675">
    <property type="entry name" value="Cutinase/axe"/>
</dbReference>
<keyword evidence="5" id="KW-0472">Membrane</keyword>
<dbReference type="PANTHER" id="PTHR34002:SF9">
    <property type="entry name" value="XYLOGLUCAN-SPECIFIC ENDO-BETA-1,4-GLUCANASE A"/>
    <property type="match status" value="1"/>
</dbReference>
<dbReference type="InterPro" id="IPR002594">
    <property type="entry name" value="GH12"/>
</dbReference>
<evidence type="ECO:0000313" key="7">
    <source>
        <dbReference type="Proteomes" id="UP001231924"/>
    </source>
</evidence>
<keyword evidence="3" id="KW-0624">Polysaccharide degradation</keyword>
<evidence type="ECO:0000256" key="3">
    <source>
        <dbReference type="RuleBase" id="RU361163"/>
    </source>
</evidence>
<feature type="compositionally biased region" description="Low complexity" evidence="4">
    <location>
        <begin position="602"/>
        <end position="617"/>
    </location>
</feature>
<keyword evidence="3" id="KW-0119">Carbohydrate metabolism</keyword>
<dbReference type="Gene3D" id="3.40.50.1820">
    <property type="entry name" value="alpha/beta hydrolase"/>
    <property type="match status" value="1"/>
</dbReference>
<organism evidence="6 7">
    <name type="scientific">Actinomycetospora termitidis</name>
    <dbReference type="NCBI Taxonomy" id="3053470"/>
    <lineage>
        <taxon>Bacteria</taxon>
        <taxon>Bacillati</taxon>
        <taxon>Actinomycetota</taxon>
        <taxon>Actinomycetes</taxon>
        <taxon>Pseudonocardiales</taxon>
        <taxon>Pseudonocardiaceae</taxon>
        <taxon>Actinomycetospora</taxon>
    </lineage>
</organism>
<feature type="compositionally biased region" description="Polar residues" evidence="4">
    <location>
        <begin position="644"/>
        <end position="660"/>
    </location>
</feature>
<dbReference type="Pfam" id="PF14099">
    <property type="entry name" value="Polysacc_lyase"/>
    <property type="match status" value="1"/>
</dbReference>
<feature type="region of interest" description="Disordered" evidence="4">
    <location>
        <begin position="638"/>
        <end position="684"/>
    </location>
</feature>
<dbReference type="Pfam" id="PF01083">
    <property type="entry name" value="Cutinase"/>
    <property type="match status" value="1"/>
</dbReference>
<keyword evidence="2 3" id="KW-0378">Hydrolase</keyword>
<dbReference type="RefSeq" id="WP_286056826.1">
    <property type="nucleotide sequence ID" value="NZ_JASVWF010000010.1"/>
</dbReference>
<evidence type="ECO:0000256" key="5">
    <source>
        <dbReference type="SAM" id="Phobius"/>
    </source>
</evidence>
<dbReference type="InterPro" id="IPR029058">
    <property type="entry name" value="AB_hydrolase_fold"/>
</dbReference>
<feature type="compositionally biased region" description="Low complexity" evidence="4">
    <location>
        <begin position="556"/>
        <end position="594"/>
    </location>
</feature>
<comment type="caution">
    <text evidence="6">The sequence shown here is derived from an EMBL/GenBank/DDBJ whole genome shotgun (WGS) entry which is preliminary data.</text>
</comment>
<keyword evidence="5" id="KW-1133">Transmembrane helix</keyword>
<feature type="region of interest" description="Disordered" evidence="4">
    <location>
        <begin position="834"/>
        <end position="908"/>
    </location>
</feature>
<dbReference type="SMART" id="SM01110">
    <property type="entry name" value="Cutinase"/>
    <property type="match status" value="1"/>
</dbReference>
<keyword evidence="7" id="KW-1185">Reference proteome</keyword>
<dbReference type="SUPFAM" id="SSF49899">
    <property type="entry name" value="Concanavalin A-like lectins/glucanases"/>
    <property type="match status" value="1"/>
</dbReference>
<name>A0ABT7MHR7_9PSEU</name>
<evidence type="ECO:0000256" key="4">
    <source>
        <dbReference type="SAM" id="MobiDB-lite"/>
    </source>
</evidence>
<dbReference type="Proteomes" id="UP001231924">
    <property type="component" value="Unassembled WGS sequence"/>
</dbReference>
<dbReference type="InterPro" id="IPR013319">
    <property type="entry name" value="GH11/12"/>
</dbReference>
<feature type="compositionally biased region" description="Low complexity" evidence="4">
    <location>
        <begin position="480"/>
        <end position="502"/>
    </location>
</feature>
<dbReference type="Gene3D" id="2.60.120.180">
    <property type="match status" value="1"/>
</dbReference>